<proteinExistence type="inferred from homology"/>
<dbReference type="GO" id="GO:0016887">
    <property type="term" value="F:ATP hydrolysis activity"/>
    <property type="evidence" value="ECO:0007669"/>
    <property type="project" value="InterPro"/>
</dbReference>
<evidence type="ECO:0000256" key="13">
    <source>
        <dbReference type="SAM" id="Coils"/>
    </source>
</evidence>
<evidence type="ECO:0000256" key="6">
    <source>
        <dbReference type="ARBA" id="ARBA00022741"/>
    </source>
</evidence>
<evidence type="ECO:0000313" key="17">
    <source>
        <dbReference type="Proteomes" id="UP001210925"/>
    </source>
</evidence>
<dbReference type="GO" id="GO:0140662">
    <property type="term" value="F:ATP-dependent protein folding chaperone"/>
    <property type="evidence" value="ECO:0007669"/>
    <property type="project" value="InterPro"/>
</dbReference>
<protein>
    <submittedName>
        <fullName evidence="15">Structural maintenance of chromosomes protein 6</fullName>
    </submittedName>
</protein>
<keyword evidence="7" id="KW-0227">DNA damage</keyword>
<dbReference type="SUPFAM" id="SSF52540">
    <property type="entry name" value="P-loop containing nucleoside triphosphate hydrolases"/>
    <property type="match status" value="3"/>
</dbReference>
<dbReference type="Gene3D" id="1.10.287.1490">
    <property type="match status" value="1"/>
</dbReference>
<dbReference type="GO" id="GO:0035861">
    <property type="term" value="C:site of double-strand break"/>
    <property type="evidence" value="ECO:0007669"/>
    <property type="project" value="TreeGrafter"/>
</dbReference>
<feature type="coiled-coil region" evidence="13">
    <location>
        <begin position="1153"/>
        <end position="1253"/>
    </location>
</feature>
<dbReference type="Gene3D" id="3.90.640.10">
    <property type="entry name" value="Actin, Chain A, domain 4"/>
    <property type="match status" value="1"/>
</dbReference>
<evidence type="ECO:0000256" key="4">
    <source>
        <dbReference type="ARBA" id="ARBA00007381"/>
    </source>
</evidence>
<dbReference type="PRINTS" id="PR00301">
    <property type="entry name" value="HEATSHOCK70"/>
</dbReference>
<organism evidence="15 17">
    <name type="scientific">Boothiomyces macroporosus</name>
    <dbReference type="NCBI Taxonomy" id="261099"/>
    <lineage>
        <taxon>Eukaryota</taxon>
        <taxon>Fungi</taxon>
        <taxon>Fungi incertae sedis</taxon>
        <taxon>Chytridiomycota</taxon>
        <taxon>Chytridiomycota incertae sedis</taxon>
        <taxon>Chytridiomycetes</taxon>
        <taxon>Rhizophydiales</taxon>
        <taxon>Terramycetaceae</taxon>
        <taxon>Boothiomyces</taxon>
    </lineage>
</organism>
<dbReference type="FunFam" id="3.90.640.10:FF:000010">
    <property type="entry name" value="heat shock 70 kDa protein 14"/>
    <property type="match status" value="1"/>
</dbReference>
<dbReference type="SUPFAM" id="SSF53067">
    <property type="entry name" value="Actin-like ATPase domain"/>
    <property type="match status" value="2"/>
</dbReference>
<dbReference type="SUPFAM" id="SSF100920">
    <property type="entry name" value="Heat shock protein 70kD (HSP70), peptide-binding domain"/>
    <property type="match status" value="1"/>
</dbReference>
<dbReference type="GO" id="GO:0003697">
    <property type="term" value="F:single-stranded DNA binding"/>
    <property type="evidence" value="ECO:0007669"/>
    <property type="project" value="TreeGrafter"/>
</dbReference>
<dbReference type="Gene3D" id="2.60.34.10">
    <property type="entry name" value="Substrate Binding Domain Of DNAk, Chain A, domain 1"/>
    <property type="match status" value="1"/>
</dbReference>
<dbReference type="PANTHER" id="PTHR19306">
    <property type="entry name" value="STRUCTURAL MAINTENANCE OF CHROMOSOMES 5,6 SMC5, SMC6"/>
    <property type="match status" value="1"/>
</dbReference>
<evidence type="ECO:0000256" key="7">
    <source>
        <dbReference type="ARBA" id="ARBA00022763"/>
    </source>
</evidence>
<keyword evidence="12" id="KW-0539">Nucleus</keyword>
<evidence type="ECO:0000256" key="11">
    <source>
        <dbReference type="ARBA" id="ARBA00023204"/>
    </source>
</evidence>
<keyword evidence="5" id="KW-0158">Chromosome</keyword>
<dbReference type="InterPro" id="IPR036277">
    <property type="entry name" value="SMC_hinge_sf"/>
</dbReference>
<dbReference type="GO" id="GO:0051276">
    <property type="term" value="P:chromosome organization"/>
    <property type="evidence" value="ECO:0007669"/>
    <property type="project" value="InterPro"/>
</dbReference>
<evidence type="ECO:0000313" key="15">
    <source>
        <dbReference type="EMBL" id="KAJ3262341.1"/>
    </source>
</evidence>
<evidence type="ECO:0000313" key="16">
    <source>
        <dbReference type="EMBL" id="KAJ3262367.1"/>
    </source>
</evidence>
<evidence type="ECO:0000256" key="12">
    <source>
        <dbReference type="ARBA" id="ARBA00023242"/>
    </source>
</evidence>
<gene>
    <name evidence="15" type="primary">SMC6_1</name>
    <name evidence="16" type="synonym">SMC6_2</name>
    <name evidence="15" type="ORF">HK103_002755</name>
    <name evidence="16" type="ORF">HK103_002782</name>
</gene>
<dbReference type="InterPro" id="IPR027417">
    <property type="entry name" value="P-loop_NTPase"/>
</dbReference>
<keyword evidence="11" id="KW-0234">DNA repair</keyword>
<dbReference type="Gene3D" id="3.30.30.30">
    <property type="match status" value="1"/>
</dbReference>
<dbReference type="GO" id="GO:0030915">
    <property type="term" value="C:Smc5-Smc6 complex"/>
    <property type="evidence" value="ECO:0007669"/>
    <property type="project" value="TreeGrafter"/>
</dbReference>
<keyword evidence="6" id="KW-0547">Nucleotide-binding</keyword>
<evidence type="ECO:0000256" key="5">
    <source>
        <dbReference type="ARBA" id="ARBA00022454"/>
    </source>
</evidence>
<evidence type="ECO:0000256" key="8">
    <source>
        <dbReference type="ARBA" id="ARBA00022840"/>
    </source>
</evidence>
<feature type="compositionally biased region" description="Acidic residues" evidence="14">
    <location>
        <begin position="515"/>
        <end position="530"/>
    </location>
</feature>
<evidence type="ECO:0000256" key="9">
    <source>
        <dbReference type="ARBA" id="ARBA00023054"/>
    </source>
</evidence>
<dbReference type="EMBL" id="JADGKB010000002">
    <property type="protein sequence ID" value="KAJ3262341.1"/>
    <property type="molecule type" value="Genomic_DNA"/>
</dbReference>
<evidence type="ECO:0000256" key="10">
    <source>
        <dbReference type="ARBA" id="ARBA00023172"/>
    </source>
</evidence>
<name>A0AAD5UPM7_9FUNG</name>
<dbReference type="SUPFAM" id="SSF75553">
    <property type="entry name" value="Smc hinge domain"/>
    <property type="match status" value="1"/>
</dbReference>
<dbReference type="InterPro" id="IPR043129">
    <property type="entry name" value="ATPase_NBD"/>
</dbReference>
<dbReference type="Gene3D" id="3.40.50.300">
    <property type="entry name" value="P-loop containing nucleotide triphosphate hydrolases"/>
    <property type="match status" value="2"/>
</dbReference>
<comment type="similarity">
    <text evidence="3">Belongs to the SMC family. SMC6 subfamily.</text>
</comment>
<accession>A0AAD5UPM7</accession>
<evidence type="ECO:0000256" key="3">
    <source>
        <dbReference type="ARBA" id="ARBA00006793"/>
    </source>
</evidence>
<dbReference type="PANTHER" id="PTHR19306:SF6">
    <property type="entry name" value="STRUCTURAL MAINTENANCE OF CHROMOSOMES PROTEIN 6"/>
    <property type="match status" value="1"/>
</dbReference>
<dbReference type="InterPro" id="IPR029047">
    <property type="entry name" value="HSP70_peptide-bd_sf"/>
</dbReference>
<sequence length="1572" mass="177431">MASIGISFGTVYSCISIPDKNGIPEAIANEDGFRQIPSYVAYNDVEVLCGTQAKQQALSNPKGTINHFRPLLGKKIGDNEVEDFGKTFRVPLVPSSDDAALPVFEIETFPEGAEEPIISQYSVTDVTATYLKKLKDTAEYFLSSQVDNCVISIPAHFEESQKKALLKAAHEAGFKSAYELHEPVAAVMAFNNLGSTTQNKLDKQIVVLDLGAESFNITVISNHDGLYTIEDSVEEPNLGGNDFDQVLVGFAKEEFKRKTKMDISDNKRSLIKLQNACERTKRALTRNDTAPCSVESLYDGMDYNGSIPRARFDMLAEPLYARCKAAVLKALKKNKLSVEKVDQVILIGGSSRMPRFQASMKSLFPNADAETEFRCDIEPDEAISLGCAVQAQILLANEVDFDVKFEKKLIDAEHLSKTITIASASGEHVPVIPAGTPLPVRRQFTLPLAAKQTGVYLSVSESDGAANSLLGEVVLSGLPDDIKDGKVEVVFLIELDHVLQVTITEKVSGEKESESDASESEALESEAEQDEPSRKDFSGLGTIESVTMVNFMCHKYLEIKLGEKLNFIVGHNGSGKSAILTALTVALGGKASFTNRATSISKLLKEGEEVGEVVVRIRNRGPDAYKHSEYGDTIVVERKIAQAGSASGYKLKSHSGKLVSTRHDELMAICDHLQIEVDNPMAILTQDTARMFLSNSTPKDKYNFFLKGTQLERLQQDYVKMTENMEMIQNSLLRKEQGLPDLEKEVNDLAKKWKDMEMATKLEGKINELQAEQIWSRVAEVEKRAEGKLTECKSLKEKIKKVDGYIENYQQQARQFSESGDELREREKFAKSQLTPLQMQKSDIFHALQQIKAELHSCESAKANLQNQIQRQKEVVNDITGRIERENQKMSKDFLSQKEANEKELESMIHKRDGLIDQISRARKEIDRLASDIDREQQQERKMEANLQAIRKDIDGVQRNIRDCDAQKTDKLAAYTRNISAVVKDVDDCERLRKWSGYKPVGPIGIHIKLNQKKYAHVIETILNKSMNAFVVQNQEDFRLLQGILRNRQCAAPIYKYSPKSSLNYFDGQPSKQLKTVLDVLSIDNQIALEQLIINNNIEKSVLVDTMEEGDSLNPWPKNVLGVFTPEGHIIGGKQGGLSTTSMTMYRGAPRLSENLDEYVRELEYELNQLKSKYNDLNADLSEANRRRVSVERQKSNLIAETRKLETSKLRLDGLIREREERINEELSKLELLEKQMCDARNALAEIAQEQKAKIMEKDEILKEISKCDATINSIQNELAQFEPQLLKFRTQIETYVRRRTEYAEQLAECTEQYEILTDALEKQIESCNAYCERVEITRPREEIDEELKKVQALLKEKEKQLGSREALHKKYTQKKEALDNAIKEINDFKTLMECLLKTKARRERRYESFKSFITIRATRMFAELIRKRGYRGVLSLDHEAGTLSLNVDVENKGSVDEAEDEIDNDPRALSGGEKSYATVCLLLALWEAMASPFRALDEFDVFMDAVNRRLAMKLMIDNARDADVQSQYILITPQNMSNINMNAADIRVHLLKAPERGQQTLDFSRARARNE</sequence>
<dbReference type="Pfam" id="PF00012">
    <property type="entry name" value="HSP70"/>
    <property type="match status" value="1"/>
</dbReference>
<reference evidence="15" key="1">
    <citation type="submission" date="2020-05" db="EMBL/GenBank/DDBJ databases">
        <title>Phylogenomic resolution of chytrid fungi.</title>
        <authorList>
            <person name="Stajich J.E."/>
            <person name="Amses K."/>
            <person name="Simmons R."/>
            <person name="Seto K."/>
            <person name="Myers J."/>
            <person name="Bonds A."/>
            <person name="Quandt C.A."/>
            <person name="Barry K."/>
            <person name="Liu P."/>
            <person name="Grigoriev I."/>
            <person name="Longcore J.E."/>
            <person name="James T.Y."/>
        </authorList>
    </citation>
    <scope>NUCLEOTIDE SEQUENCE</scope>
    <source>
        <strain evidence="15">PLAUS21</strain>
    </source>
</reference>
<dbReference type="GO" id="GO:0000724">
    <property type="term" value="P:double-strand break repair via homologous recombination"/>
    <property type="evidence" value="ECO:0007669"/>
    <property type="project" value="TreeGrafter"/>
</dbReference>
<feature type="coiled-coil region" evidence="13">
    <location>
        <begin position="1341"/>
        <end position="1385"/>
    </location>
</feature>
<keyword evidence="10" id="KW-0233">DNA recombination</keyword>
<dbReference type="InterPro" id="IPR013126">
    <property type="entry name" value="Hsp_70_fam"/>
</dbReference>
<dbReference type="Proteomes" id="UP001210925">
    <property type="component" value="Unassembled WGS sequence"/>
</dbReference>
<comment type="similarity">
    <text evidence="4">Belongs to the heat shock protein 70 family.</text>
</comment>
<keyword evidence="8" id="KW-0067">ATP-binding</keyword>
<comment type="caution">
    <text evidence="15">The sequence shown here is derived from an EMBL/GenBank/DDBJ whole genome shotgun (WGS) entry which is preliminary data.</text>
</comment>
<comment type="subcellular location">
    <subcellularLocation>
        <location evidence="2">Chromosome</location>
    </subcellularLocation>
    <subcellularLocation>
        <location evidence="1">Nucleus</location>
    </subcellularLocation>
</comment>
<evidence type="ECO:0000256" key="1">
    <source>
        <dbReference type="ARBA" id="ARBA00004123"/>
    </source>
</evidence>
<dbReference type="GO" id="GO:0005524">
    <property type="term" value="F:ATP binding"/>
    <property type="evidence" value="ECO:0007669"/>
    <property type="project" value="UniProtKB-KW"/>
</dbReference>
<keyword evidence="17" id="KW-1185">Reference proteome</keyword>
<evidence type="ECO:0000256" key="2">
    <source>
        <dbReference type="ARBA" id="ARBA00004286"/>
    </source>
</evidence>
<feature type="coiled-coil region" evidence="13">
    <location>
        <begin position="778"/>
        <end position="967"/>
    </location>
</feature>
<dbReference type="GO" id="GO:0005634">
    <property type="term" value="C:nucleus"/>
    <property type="evidence" value="ECO:0007669"/>
    <property type="project" value="UniProtKB-SubCell"/>
</dbReference>
<feature type="region of interest" description="Disordered" evidence="14">
    <location>
        <begin position="508"/>
        <end position="538"/>
    </location>
</feature>
<dbReference type="Gene3D" id="3.30.420.40">
    <property type="match status" value="2"/>
</dbReference>
<dbReference type="EMBL" id="JADGKB010000002">
    <property type="protein sequence ID" value="KAJ3262367.1"/>
    <property type="molecule type" value="Genomic_DNA"/>
</dbReference>
<dbReference type="GO" id="GO:0003684">
    <property type="term" value="F:damaged DNA binding"/>
    <property type="evidence" value="ECO:0007669"/>
    <property type="project" value="TreeGrafter"/>
</dbReference>
<evidence type="ECO:0000256" key="14">
    <source>
        <dbReference type="SAM" id="MobiDB-lite"/>
    </source>
</evidence>
<keyword evidence="9 13" id="KW-0175">Coiled coil</keyword>